<protein>
    <submittedName>
        <fullName evidence="2">Uncharacterized protein</fullName>
    </submittedName>
</protein>
<accession>A0A6J5RU80</accession>
<evidence type="ECO:0000256" key="1">
    <source>
        <dbReference type="SAM" id="Phobius"/>
    </source>
</evidence>
<organism evidence="2">
    <name type="scientific">uncultured Caudovirales phage</name>
    <dbReference type="NCBI Taxonomy" id="2100421"/>
    <lineage>
        <taxon>Viruses</taxon>
        <taxon>Duplodnaviria</taxon>
        <taxon>Heunggongvirae</taxon>
        <taxon>Uroviricota</taxon>
        <taxon>Caudoviricetes</taxon>
        <taxon>Peduoviridae</taxon>
        <taxon>Maltschvirus</taxon>
        <taxon>Maltschvirus maltsch</taxon>
    </lineage>
</organism>
<dbReference type="EMBL" id="LR797252">
    <property type="protein sequence ID" value="CAB4197111.1"/>
    <property type="molecule type" value="Genomic_DNA"/>
</dbReference>
<name>A0A6J5RU80_9CAUD</name>
<keyword evidence="1" id="KW-1133">Transmembrane helix</keyword>
<gene>
    <name evidence="2" type="ORF">UFOVP1290_631</name>
</gene>
<proteinExistence type="predicted"/>
<keyword evidence="1" id="KW-0812">Transmembrane</keyword>
<reference evidence="2" key="1">
    <citation type="submission" date="2020-05" db="EMBL/GenBank/DDBJ databases">
        <authorList>
            <person name="Chiriac C."/>
            <person name="Salcher M."/>
            <person name="Ghai R."/>
            <person name="Kavagutti S V."/>
        </authorList>
    </citation>
    <scope>NUCLEOTIDE SEQUENCE</scope>
</reference>
<keyword evidence="1" id="KW-0472">Membrane</keyword>
<evidence type="ECO:0000313" key="2">
    <source>
        <dbReference type="EMBL" id="CAB4197111.1"/>
    </source>
</evidence>
<feature type="transmembrane region" description="Helical" evidence="1">
    <location>
        <begin position="192"/>
        <end position="214"/>
    </location>
</feature>
<sequence length="350" mass="38826">MVKSSRQISFYVDALIVESILKDDRLIKQASMEDMLMASISKIKEYVGEHTNKDDKAGSILNMLAPGFVSMTLSAIGLPKIGLLSGFLMSFFNIDVNAILSSIISSLKGELSGGKQVSSQQVDSIVQSAVGQHSPPATQEEFDNANKIESFSSMMIDVRIFKLSMIQFENGKIRKNAGFLDFKSRKSTSANILTTILGFIFKVFLASGFLMLAADGFNHFVGRPNAFDKTLKTQTPQSAQPYMPKTTQTLFKKNPSYNLENHTSAWSENYSNNESSIGDMLVDFAKDVYAGLEGKENIIKQTAGYRTVLDRILFFNRNTPNSTLIFIPREFSSKKQMVDIFIDEVAAKSV</sequence>